<dbReference type="InterPro" id="IPR027417">
    <property type="entry name" value="P-loop_NTPase"/>
</dbReference>
<evidence type="ECO:0000256" key="3">
    <source>
        <dbReference type="ARBA" id="ARBA00023134"/>
    </source>
</evidence>
<dbReference type="InterPro" id="IPR001806">
    <property type="entry name" value="Small_GTPase"/>
</dbReference>
<protein>
    <recommendedName>
        <fullName evidence="6">Ras-related protein Rab</fullName>
    </recommendedName>
</protein>
<dbReference type="Pfam" id="PF00071">
    <property type="entry name" value="Ras"/>
    <property type="match status" value="1"/>
</dbReference>
<dbReference type="CDD" id="cd04107">
    <property type="entry name" value="Rab32_Rab38"/>
    <property type="match status" value="1"/>
</dbReference>
<keyword evidence="6" id="KW-0472">Membrane</keyword>
<dbReference type="PROSITE" id="PS51417">
    <property type="entry name" value="ARF"/>
    <property type="match status" value="1"/>
</dbReference>
<dbReference type="SMART" id="SM00174">
    <property type="entry name" value="RHO"/>
    <property type="match status" value="1"/>
</dbReference>
<dbReference type="FunFam" id="3.40.50.300:FF:002133">
    <property type="entry name" value="Ras family protein"/>
    <property type="match status" value="1"/>
</dbReference>
<proteinExistence type="inferred from homology"/>
<dbReference type="PANTHER" id="PTHR47981:SF39">
    <property type="entry name" value="RAS-RELATED PROTEIN RAB"/>
    <property type="match status" value="1"/>
</dbReference>
<evidence type="ECO:0000256" key="4">
    <source>
        <dbReference type="ARBA" id="ARBA00023288"/>
    </source>
</evidence>
<dbReference type="VEuPathDB" id="TrichDB:TRFO_09591"/>
<comment type="caution">
    <text evidence="8">The sequence shown here is derived from an EMBL/GenBank/DDBJ whole genome shotgun (WGS) entry which is preliminary data.</text>
</comment>
<dbReference type="Gene3D" id="3.40.50.300">
    <property type="entry name" value="P-loop containing nucleotide triphosphate hydrolases"/>
    <property type="match status" value="1"/>
</dbReference>
<dbReference type="GO" id="GO:0090385">
    <property type="term" value="P:phagosome-lysosome fusion"/>
    <property type="evidence" value="ECO:0007669"/>
    <property type="project" value="TreeGrafter"/>
</dbReference>
<dbReference type="NCBIfam" id="TIGR00231">
    <property type="entry name" value="small_GTP"/>
    <property type="match status" value="1"/>
</dbReference>
<feature type="region of interest" description="Disordered" evidence="7">
    <location>
        <begin position="194"/>
        <end position="219"/>
    </location>
</feature>
<dbReference type="EMBL" id="MLAK01001126">
    <property type="protein sequence ID" value="OHS97297.1"/>
    <property type="molecule type" value="Genomic_DNA"/>
</dbReference>
<keyword evidence="3 6" id="KW-0342">GTP-binding</keyword>
<comment type="function">
    <text evidence="6">The small GTPases Rab are key regulators in vesicle trafficking.</text>
</comment>
<dbReference type="InterPro" id="IPR030697">
    <property type="entry name" value="Rab29/Rab38/Rab32"/>
</dbReference>
<dbReference type="RefSeq" id="XP_068350434.1">
    <property type="nucleotide sequence ID" value="XM_068494948.1"/>
</dbReference>
<dbReference type="SMART" id="SM00175">
    <property type="entry name" value="RAB"/>
    <property type="match status" value="1"/>
</dbReference>
<dbReference type="GO" id="GO:0045335">
    <property type="term" value="C:phagocytic vesicle"/>
    <property type="evidence" value="ECO:0007669"/>
    <property type="project" value="TreeGrafter"/>
</dbReference>
<dbReference type="PANTHER" id="PTHR47981">
    <property type="entry name" value="RAB FAMILY"/>
    <property type="match status" value="1"/>
</dbReference>
<dbReference type="SUPFAM" id="SSF52540">
    <property type="entry name" value="P-loop containing nucleoside triphosphate hydrolases"/>
    <property type="match status" value="1"/>
</dbReference>
<dbReference type="SMART" id="SM00173">
    <property type="entry name" value="RAS"/>
    <property type="match status" value="1"/>
</dbReference>
<dbReference type="PROSITE" id="PS51421">
    <property type="entry name" value="RAS"/>
    <property type="match status" value="1"/>
</dbReference>
<organism evidence="8 9">
    <name type="scientific">Tritrichomonas foetus</name>
    <dbReference type="NCBI Taxonomy" id="1144522"/>
    <lineage>
        <taxon>Eukaryota</taxon>
        <taxon>Metamonada</taxon>
        <taxon>Parabasalia</taxon>
        <taxon>Tritrichomonadida</taxon>
        <taxon>Tritrichomonadidae</taxon>
        <taxon>Tritrichomonas</taxon>
    </lineage>
</organism>
<keyword evidence="2 6" id="KW-0547">Nucleotide-binding</keyword>
<dbReference type="PROSITE" id="PS51419">
    <property type="entry name" value="RAB"/>
    <property type="match status" value="1"/>
</dbReference>
<keyword evidence="9" id="KW-1185">Reference proteome</keyword>
<keyword evidence="5 6" id="KW-0636">Prenylation</keyword>
<dbReference type="GO" id="GO:0005764">
    <property type="term" value="C:lysosome"/>
    <property type="evidence" value="ECO:0007669"/>
    <property type="project" value="TreeGrafter"/>
</dbReference>
<dbReference type="GO" id="GO:0008333">
    <property type="term" value="P:endosome to lysosome transport"/>
    <property type="evidence" value="ECO:0007669"/>
    <property type="project" value="TreeGrafter"/>
</dbReference>
<evidence type="ECO:0000256" key="5">
    <source>
        <dbReference type="ARBA" id="ARBA00023289"/>
    </source>
</evidence>
<evidence type="ECO:0000313" key="8">
    <source>
        <dbReference type="EMBL" id="OHS97297.1"/>
    </source>
</evidence>
<evidence type="ECO:0000256" key="1">
    <source>
        <dbReference type="ARBA" id="ARBA00006270"/>
    </source>
</evidence>
<comment type="subcellular location">
    <subcellularLocation>
        <location evidence="6">Membrane</location>
        <topology evidence="6">Lipid-anchor</topology>
    </subcellularLocation>
</comment>
<dbReference type="GO" id="GO:0016020">
    <property type="term" value="C:membrane"/>
    <property type="evidence" value="ECO:0007669"/>
    <property type="project" value="UniProtKB-SubCell"/>
</dbReference>
<name>A0A1J4JF39_9EUKA</name>
<dbReference type="InterPro" id="IPR005225">
    <property type="entry name" value="Small_GTP-bd"/>
</dbReference>
<dbReference type="PRINTS" id="PR00449">
    <property type="entry name" value="RASTRNSFRMNG"/>
</dbReference>
<dbReference type="GO" id="GO:0003924">
    <property type="term" value="F:GTPase activity"/>
    <property type="evidence" value="ECO:0007669"/>
    <property type="project" value="UniProtKB-UniRule"/>
</dbReference>
<evidence type="ECO:0000256" key="7">
    <source>
        <dbReference type="SAM" id="MobiDB-lite"/>
    </source>
</evidence>
<dbReference type="GeneID" id="94829652"/>
<gene>
    <name evidence="8" type="ORF">TRFO_09591</name>
</gene>
<keyword evidence="4 6" id="KW-0449">Lipoprotein</keyword>
<reference evidence="8" key="1">
    <citation type="submission" date="2016-10" db="EMBL/GenBank/DDBJ databases">
        <authorList>
            <person name="Benchimol M."/>
            <person name="Almeida L.G."/>
            <person name="Vasconcelos A.T."/>
            <person name="Perreira-Neves A."/>
            <person name="Rosa I.A."/>
            <person name="Tasca T."/>
            <person name="Bogo M.R."/>
            <person name="de Souza W."/>
        </authorList>
    </citation>
    <scope>NUCLEOTIDE SEQUENCE [LARGE SCALE GENOMIC DNA]</scope>
    <source>
        <strain evidence="8">K</strain>
    </source>
</reference>
<dbReference type="GO" id="GO:0005525">
    <property type="term" value="F:GTP binding"/>
    <property type="evidence" value="ECO:0007669"/>
    <property type="project" value="UniProtKB-UniRule"/>
</dbReference>
<sequence length="219" mass="24650">MDATETQEETTQRVLKIIVVGDMGTGKTSLIRQFVEGNFSEFYKITIGVDFANKIVQCNENTTVDIQLWDIAGQERFGNMTGVYYRESVGAIVVFDVMRNATFDMTKVWKKDIDEKVQTAEGQPVPTLLLGNKIDLMTKNADWEQRRTEIEEYTKENNFLAFFETSAKDGTNLHESIMTLVDYIVKNNIESESSRDNLPNAVKLGEGENGNKQSGGCSC</sequence>
<dbReference type="SMART" id="SM00176">
    <property type="entry name" value="RAN"/>
    <property type="match status" value="1"/>
</dbReference>
<dbReference type="GO" id="GO:0005802">
    <property type="term" value="C:trans-Golgi network"/>
    <property type="evidence" value="ECO:0007669"/>
    <property type="project" value="UniProtKB-UniRule"/>
</dbReference>
<dbReference type="AlphaFoldDB" id="A0A1J4JF39"/>
<feature type="compositionally biased region" description="Polar residues" evidence="7">
    <location>
        <begin position="210"/>
        <end position="219"/>
    </location>
</feature>
<evidence type="ECO:0000256" key="2">
    <source>
        <dbReference type="ARBA" id="ARBA00022741"/>
    </source>
</evidence>
<accession>A0A1J4JF39</accession>
<evidence type="ECO:0000256" key="6">
    <source>
        <dbReference type="RuleBase" id="RU367128"/>
    </source>
</evidence>
<comment type="similarity">
    <text evidence="1 6">Belongs to the small GTPase superfamily. Rab family.</text>
</comment>
<dbReference type="Proteomes" id="UP000179807">
    <property type="component" value="Unassembled WGS sequence"/>
</dbReference>
<dbReference type="GO" id="GO:0005770">
    <property type="term" value="C:late endosome"/>
    <property type="evidence" value="ECO:0007669"/>
    <property type="project" value="TreeGrafter"/>
</dbReference>
<dbReference type="OrthoDB" id="245989at2759"/>
<evidence type="ECO:0000313" key="9">
    <source>
        <dbReference type="Proteomes" id="UP000179807"/>
    </source>
</evidence>